<keyword evidence="1" id="KW-0812">Transmembrane</keyword>
<dbReference type="EMBL" id="PFAH01000008">
    <property type="protein sequence ID" value="PIR97909.1"/>
    <property type="molecule type" value="Genomic_DNA"/>
</dbReference>
<sequence>MKLKEFQKLENEDKLEEIFKSVEKTRKYFKVTLIVALVVIVLPLLVLPMIIGQFLNTYNLNVLGL</sequence>
<dbReference type="Proteomes" id="UP000231466">
    <property type="component" value="Unassembled WGS sequence"/>
</dbReference>
<reference evidence="3" key="1">
    <citation type="submission" date="2017-09" db="EMBL/GenBank/DDBJ databases">
        <title>Depth-based differentiation of microbial function through sediment-hosted aquifers and enrichment of novel symbionts in the deep terrestrial subsurface.</title>
        <authorList>
            <person name="Probst A.J."/>
            <person name="Ladd B."/>
            <person name="Jarett J.K."/>
            <person name="Geller-Mcgrath D.E."/>
            <person name="Sieber C.M.K."/>
            <person name="Emerson J.B."/>
            <person name="Anantharaman K."/>
            <person name="Thomas B.C."/>
            <person name="Malmstrom R."/>
            <person name="Stieglmeier M."/>
            <person name="Klingl A."/>
            <person name="Woyke T."/>
            <person name="Ryan C.M."/>
            <person name="Banfield J.F."/>
        </authorList>
    </citation>
    <scope>NUCLEOTIDE SEQUENCE [LARGE SCALE GENOMIC DNA]</scope>
</reference>
<dbReference type="AlphaFoldDB" id="A0A2H0VHS8"/>
<keyword evidence="1" id="KW-1133">Transmembrane helix</keyword>
<accession>A0A2H0VHS8</accession>
<evidence type="ECO:0000313" key="2">
    <source>
        <dbReference type="EMBL" id="PIR97909.1"/>
    </source>
</evidence>
<proteinExistence type="predicted"/>
<comment type="caution">
    <text evidence="2">The sequence shown here is derived from an EMBL/GenBank/DDBJ whole genome shotgun (WGS) entry which is preliminary data.</text>
</comment>
<name>A0A2H0VHS8_9BACT</name>
<keyword evidence="1" id="KW-0472">Membrane</keyword>
<organism evidence="2 3">
    <name type="scientific">Candidatus Colwellbacteria bacterium CG10_big_fil_rev_8_21_14_0_10_42_22</name>
    <dbReference type="NCBI Taxonomy" id="1974540"/>
    <lineage>
        <taxon>Bacteria</taxon>
        <taxon>Candidatus Colwelliibacteriota</taxon>
    </lineage>
</organism>
<evidence type="ECO:0000313" key="3">
    <source>
        <dbReference type="Proteomes" id="UP000231466"/>
    </source>
</evidence>
<evidence type="ECO:0000256" key="1">
    <source>
        <dbReference type="SAM" id="Phobius"/>
    </source>
</evidence>
<feature type="transmembrane region" description="Helical" evidence="1">
    <location>
        <begin position="28"/>
        <end position="51"/>
    </location>
</feature>
<gene>
    <name evidence="2" type="ORF">COT89_02455</name>
</gene>
<protein>
    <submittedName>
        <fullName evidence="2">Uncharacterized protein</fullName>
    </submittedName>
</protein>